<keyword evidence="7 9" id="KW-0238">DNA-binding</keyword>
<dbReference type="InterPro" id="IPR007199">
    <property type="entry name" value="Rep_factor-A_N"/>
</dbReference>
<evidence type="ECO:0000313" key="16">
    <source>
        <dbReference type="RefSeq" id="XP_031572203.1"/>
    </source>
</evidence>
<dbReference type="NCBIfam" id="TIGR00617">
    <property type="entry name" value="rpa1"/>
    <property type="match status" value="1"/>
</dbReference>
<dbReference type="CDD" id="cd04476">
    <property type="entry name" value="RPA1_DBD_C"/>
    <property type="match status" value="1"/>
</dbReference>
<dbReference type="PANTHER" id="PTHR47165">
    <property type="entry name" value="OS03G0429900 PROTEIN"/>
    <property type="match status" value="1"/>
</dbReference>
<dbReference type="CDD" id="cd04475">
    <property type="entry name" value="RPA1_DBD_B"/>
    <property type="match status" value="1"/>
</dbReference>
<dbReference type="OrthoDB" id="1751331at2759"/>
<keyword evidence="8 9" id="KW-0539">Nucleus</keyword>
<evidence type="ECO:0000256" key="7">
    <source>
        <dbReference type="ARBA" id="ARBA00023125"/>
    </source>
</evidence>
<comment type="function">
    <text evidence="9">As part of the heterotrimeric replication protein A complex (RPA/RP-A), binds and stabilizes single-stranded DNA intermediates, that form during DNA replication or upon DNA stress. It prevents their reannealing and in parallel, recruits and activates different proteins and complexes involved in DNA metabolism. Thereby, it plays an essential role both in DNA replication and the cellular response to DNA damage.</text>
</comment>
<dbReference type="GO" id="GO:0005634">
    <property type="term" value="C:nucleus"/>
    <property type="evidence" value="ECO:0007669"/>
    <property type="project" value="UniProtKB-SubCell"/>
</dbReference>
<dbReference type="SUPFAM" id="SSF50249">
    <property type="entry name" value="Nucleic acid-binding proteins"/>
    <property type="match status" value="4"/>
</dbReference>
<evidence type="ECO:0000313" key="15">
    <source>
        <dbReference type="Proteomes" id="UP000515163"/>
    </source>
</evidence>
<evidence type="ECO:0000256" key="2">
    <source>
        <dbReference type="ARBA" id="ARBA00005690"/>
    </source>
</evidence>
<dbReference type="GeneID" id="116306310"/>
<feature type="domain" description="Replication factor A C-terminal" evidence="13">
    <location>
        <begin position="465"/>
        <end position="610"/>
    </location>
</feature>
<sequence length="620" mass="69252">MAISLSEGAIHDIITKPAEQHPPKPVVQVLGVRKIQANQAGKGTDRYRLILSDGALIHTSAMLATQLNDKVTEGEIEMKAVIRLDKYICNIIQETRKVLIILDCTIVKKACDVPGKIGNPKSSADLNSGQQQAQENGHQKSENGSFGGRQNAPPQRQPMQQQGRGFGGGGKYGSHQPVNRGGDGHKTVFPISGLTPYQNRWTIRARVTSKSGIRTWNNSRGEGRLFNVELVDESGEIRATGFNDAVDKFYDLLEVNKVYYFSKGSLKTANKQYSSLKNDYEMYLNNDTVIEVCTEECDLPTIMYNFVSISDLENINKDTMVDILGVCINAADVTQITTRTTNKQVSKRDVTLVDRSEKSVTATLWGEEAEKFDEHVGKTPVLAIKGAKLSDFGGRSLSILNSSNLRINPLDLKEAMSLRGWYDNTGKNNELQSISNQRYDGGSGKMKYLSQIKNEQLGMGEKPDYLSAKGVCVYLKRENCLYQACPTDECNKKVIMEDDGFRCEKCNKKFPDFKHRLILSAHLADFTSSQWVTCFQESAEMILGHTAKEVGELRDSGNEGAFDQLFANAEFKSYVFKIRAKMETYNEETRLKCSVVGVKPVDYKQDSKRLLEDIQRLMSL</sequence>
<evidence type="ECO:0000256" key="1">
    <source>
        <dbReference type="ARBA" id="ARBA00004123"/>
    </source>
</evidence>
<keyword evidence="4 9" id="KW-0479">Metal-binding</keyword>
<feature type="domain" description="OB" evidence="11">
    <location>
        <begin position="201"/>
        <end position="286"/>
    </location>
</feature>
<keyword evidence="6 9" id="KW-0862">Zinc</keyword>
<keyword evidence="15" id="KW-1185">Reference proteome</keyword>
<dbReference type="RefSeq" id="XP_031572203.1">
    <property type="nucleotide sequence ID" value="XM_031716343.1"/>
</dbReference>
<dbReference type="PANTHER" id="PTHR47165:SF4">
    <property type="entry name" value="OS03G0429900 PROTEIN"/>
    <property type="match status" value="1"/>
</dbReference>
<comment type="similarity">
    <text evidence="2 9">Belongs to the replication factor A protein 1 family.</text>
</comment>
<evidence type="ECO:0000259" key="14">
    <source>
        <dbReference type="Pfam" id="PF16900"/>
    </source>
</evidence>
<dbReference type="Proteomes" id="UP000515163">
    <property type="component" value="Unplaced"/>
</dbReference>
<evidence type="ECO:0000259" key="11">
    <source>
        <dbReference type="Pfam" id="PF01336"/>
    </source>
</evidence>
<evidence type="ECO:0000256" key="9">
    <source>
        <dbReference type="RuleBase" id="RU364130"/>
    </source>
</evidence>
<dbReference type="FunCoup" id="A0A6P8J274">
    <property type="interactions" value="2460"/>
</dbReference>
<dbReference type="Pfam" id="PF04057">
    <property type="entry name" value="Rep-A_N"/>
    <property type="match status" value="1"/>
</dbReference>
<dbReference type="AlphaFoldDB" id="A0A6P8J274"/>
<protein>
    <recommendedName>
        <fullName evidence="9">Replication protein A subunit</fullName>
    </recommendedName>
</protein>
<evidence type="ECO:0000256" key="5">
    <source>
        <dbReference type="ARBA" id="ARBA00022771"/>
    </source>
</evidence>
<dbReference type="InterPro" id="IPR004591">
    <property type="entry name" value="Rfa1"/>
</dbReference>
<feature type="compositionally biased region" description="Low complexity" evidence="10">
    <location>
        <begin position="149"/>
        <end position="163"/>
    </location>
</feature>
<dbReference type="CDD" id="cd04474">
    <property type="entry name" value="RPA1_DBD_A"/>
    <property type="match status" value="1"/>
</dbReference>
<evidence type="ECO:0000259" key="13">
    <source>
        <dbReference type="Pfam" id="PF08646"/>
    </source>
</evidence>
<evidence type="ECO:0000256" key="6">
    <source>
        <dbReference type="ARBA" id="ARBA00022833"/>
    </source>
</evidence>
<feature type="domain" description="Replication protein A OB" evidence="14">
    <location>
        <begin position="309"/>
        <end position="408"/>
    </location>
</feature>
<dbReference type="GO" id="GO:0006310">
    <property type="term" value="P:DNA recombination"/>
    <property type="evidence" value="ECO:0007669"/>
    <property type="project" value="InterPro"/>
</dbReference>
<evidence type="ECO:0000256" key="8">
    <source>
        <dbReference type="ARBA" id="ARBA00023242"/>
    </source>
</evidence>
<keyword evidence="5 9" id="KW-0863">Zinc-finger</keyword>
<dbReference type="KEGG" id="aten:116306310"/>
<feature type="compositionally biased region" description="Polar residues" evidence="10">
    <location>
        <begin position="120"/>
        <end position="136"/>
    </location>
</feature>
<dbReference type="GO" id="GO:0008270">
    <property type="term" value="F:zinc ion binding"/>
    <property type="evidence" value="ECO:0007669"/>
    <property type="project" value="UniProtKB-KW"/>
</dbReference>
<keyword evidence="3 9" id="KW-0235">DNA replication</keyword>
<dbReference type="Pfam" id="PF01336">
    <property type="entry name" value="tRNA_anti-codon"/>
    <property type="match status" value="1"/>
</dbReference>
<dbReference type="FunFam" id="2.40.50.140:FF:000041">
    <property type="entry name" value="Replication protein A subunit"/>
    <property type="match status" value="1"/>
</dbReference>
<feature type="domain" description="Replication factor-A protein 1 N-terminal" evidence="12">
    <location>
        <begin position="5"/>
        <end position="108"/>
    </location>
</feature>
<feature type="region of interest" description="Disordered" evidence="10">
    <location>
        <begin position="117"/>
        <end position="187"/>
    </location>
</feature>
<accession>A0A6P8J274</accession>
<dbReference type="InterPro" id="IPR013955">
    <property type="entry name" value="Rep_factor-A_C"/>
</dbReference>
<dbReference type="FunFam" id="2.40.50.140:FF:000064">
    <property type="entry name" value="Replication protein A subunit"/>
    <property type="match status" value="1"/>
</dbReference>
<organism evidence="15 16">
    <name type="scientific">Actinia tenebrosa</name>
    <name type="common">Australian red waratah sea anemone</name>
    <dbReference type="NCBI Taxonomy" id="6105"/>
    <lineage>
        <taxon>Eukaryota</taxon>
        <taxon>Metazoa</taxon>
        <taxon>Cnidaria</taxon>
        <taxon>Anthozoa</taxon>
        <taxon>Hexacorallia</taxon>
        <taxon>Actiniaria</taxon>
        <taxon>Actiniidae</taxon>
        <taxon>Actinia</taxon>
    </lineage>
</organism>
<dbReference type="GO" id="GO:0003677">
    <property type="term" value="F:DNA binding"/>
    <property type="evidence" value="ECO:0007669"/>
    <property type="project" value="UniProtKB-KW"/>
</dbReference>
<name>A0A6P8J274_ACTTE</name>
<evidence type="ECO:0000256" key="4">
    <source>
        <dbReference type="ARBA" id="ARBA00022723"/>
    </source>
</evidence>
<evidence type="ECO:0000256" key="10">
    <source>
        <dbReference type="SAM" id="MobiDB-lite"/>
    </source>
</evidence>
<proteinExistence type="inferred from homology"/>
<comment type="subunit">
    <text evidence="9">Component of the heterotrimeric canonical replication protein A complex (RPA).</text>
</comment>
<dbReference type="InterPro" id="IPR012340">
    <property type="entry name" value="NA-bd_OB-fold"/>
</dbReference>
<dbReference type="InParanoid" id="A0A6P8J274"/>
<dbReference type="FunFam" id="2.40.50.140:FF:000090">
    <property type="entry name" value="Replication protein A subunit"/>
    <property type="match status" value="1"/>
</dbReference>
<dbReference type="InterPro" id="IPR004365">
    <property type="entry name" value="NA-bd_OB_tRNA"/>
</dbReference>
<dbReference type="FunFam" id="2.40.50.140:FF:000117">
    <property type="entry name" value="Replication protein A subunit"/>
    <property type="match status" value="1"/>
</dbReference>
<dbReference type="InterPro" id="IPR031657">
    <property type="entry name" value="REPA_OB_2"/>
</dbReference>
<gene>
    <name evidence="16" type="primary">LOC116306310</name>
</gene>
<dbReference type="GO" id="GO:0006281">
    <property type="term" value="P:DNA repair"/>
    <property type="evidence" value="ECO:0007669"/>
    <property type="project" value="InterPro"/>
</dbReference>
<dbReference type="InterPro" id="IPR047192">
    <property type="entry name" value="Euk_RPA1_DBD_C"/>
</dbReference>
<reference evidence="16" key="1">
    <citation type="submission" date="2025-08" db="UniProtKB">
        <authorList>
            <consortium name="RefSeq"/>
        </authorList>
    </citation>
    <scope>IDENTIFICATION</scope>
    <source>
        <tissue evidence="16">Tentacle</tissue>
    </source>
</reference>
<dbReference type="Pfam" id="PF16900">
    <property type="entry name" value="REPA_OB_2"/>
    <property type="match status" value="1"/>
</dbReference>
<dbReference type="CDD" id="cd04477">
    <property type="entry name" value="RPA1N"/>
    <property type="match status" value="1"/>
</dbReference>
<evidence type="ECO:0000256" key="3">
    <source>
        <dbReference type="ARBA" id="ARBA00022705"/>
    </source>
</evidence>
<dbReference type="GO" id="GO:0006260">
    <property type="term" value="P:DNA replication"/>
    <property type="evidence" value="ECO:0007669"/>
    <property type="project" value="UniProtKB-KW"/>
</dbReference>
<comment type="subcellular location">
    <subcellularLocation>
        <location evidence="1 9">Nucleus</location>
    </subcellularLocation>
</comment>
<evidence type="ECO:0000259" key="12">
    <source>
        <dbReference type="Pfam" id="PF04057"/>
    </source>
</evidence>
<dbReference type="Gene3D" id="2.40.50.140">
    <property type="entry name" value="Nucleic acid-binding proteins"/>
    <property type="match status" value="4"/>
</dbReference>
<dbReference type="Pfam" id="PF08646">
    <property type="entry name" value="Rep_fac-A_C"/>
    <property type="match status" value="1"/>
</dbReference>